<reference evidence="1 2" key="1">
    <citation type="submission" date="2018-12" db="EMBL/GenBank/DDBJ databases">
        <authorList>
            <person name="Toschakov S.V."/>
        </authorList>
    </citation>
    <scope>NUCLEOTIDE SEQUENCE [LARGE SCALE GENOMIC DNA]</scope>
    <source>
        <strain evidence="1 2">GM2012</strain>
    </source>
</reference>
<proteinExistence type="predicted"/>
<dbReference type="AlphaFoldDB" id="A0A432MP35"/>
<dbReference type="Gene3D" id="1.25.40.10">
    <property type="entry name" value="Tetratricopeptide repeat domain"/>
    <property type="match status" value="1"/>
</dbReference>
<dbReference type="Proteomes" id="UP000280296">
    <property type="component" value="Unassembled WGS sequence"/>
</dbReference>
<evidence type="ECO:0000313" key="2">
    <source>
        <dbReference type="Proteomes" id="UP000280296"/>
    </source>
</evidence>
<evidence type="ECO:0008006" key="3">
    <source>
        <dbReference type="Google" id="ProtNLM"/>
    </source>
</evidence>
<organism evidence="1 2">
    <name type="scientific">Tautonia sociabilis</name>
    <dbReference type="NCBI Taxonomy" id="2080755"/>
    <lineage>
        <taxon>Bacteria</taxon>
        <taxon>Pseudomonadati</taxon>
        <taxon>Planctomycetota</taxon>
        <taxon>Planctomycetia</taxon>
        <taxon>Isosphaerales</taxon>
        <taxon>Isosphaeraceae</taxon>
        <taxon>Tautonia</taxon>
    </lineage>
</organism>
<keyword evidence="2" id="KW-1185">Reference proteome</keyword>
<accession>A0A432MP35</accession>
<evidence type="ECO:0000313" key="1">
    <source>
        <dbReference type="EMBL" id="RUL88855.1"/>
    </source>
</evidence>
<dbReference type="RefSeq" id="WP_126724105.1">
    <property type="nucleotide sequence ID" value="NZ_RYZH01000006.1"/>
</dbReference>
<sequence>MPNRFGFDREQEDDLDGAAAAFTEAILFEPFEPEYHYRLAIIANRFGQTDRAAEHLAIHRRLKEAGAELKEALDSYLDVVKQPDAEPGAFRIAVEHLALLCEQLGWEREAEGWRMLVPDSDGSPGQTNPSE</sequence>
<comment type="caution">
    <text evidence="1">The sequence shown here is derived from an EMBL/GenBank/DDBJ whole genome shotgun (WGS) entry which is preliminary data.</text>
</comment>
<gene>
    <name evidence="1" type="ORF">TsocGM_04390</name>
</gene>
<protein>
    <recommendedName>
        <fullName evidence="3">Tetratricopeptide repeat protein</fullName>
    </recommendedName>
</protein>
<dbReference type="InterPro" id="IPR011990">
    <property type="entry name" value="TPR-like_helical_dom_sf"/>
</dbReference>
<reference evidence="1 2" key="2">
    <citation type="submission" date="2019-01" db="EMBL/GenBank/DDBJ databases">
        <title>Tautonia sociabilis, a novel thermotolerant planctomycete of Isosphaeraceae family, isolated from a 4000 m deep subterranean habitat.</title>
        <authorList>
            <person name="Kovaleva O.L."/>
            <person name="Elcheninov A.G."/>
            <person name="Van Heerden E."/>
            <person name="Toshchakov S.V."/>
            <person name="Novikov A."/>
            <person name="Bonch-Osmolovskaya E.A."/>
            <person name="Kublanov I.V."/>
        </authorList>
    </citation>
    <scope>NUCLEOTIDE SEQUENCE [LARGE SCALE GENOMIC DNA]</scope>
    <source>
        <strain evidence="1 2">GM2012</strain>
    </source>
</reference>
<dbReference type="SUPFAM" id="SSF48452">
    <property type="entry name" value="TPR-like"/>
    <property type="match status" value="1"/>
</dbReference>
<name>A0A432MP35_9BACT</name>
<dbReference type="EMBL" id="RYZH01000006">
    <property type="protein sequence ID" value="RUL88855.1"/>
    <property type="molecule type" value="Genomic_DNA"/>
</dbReference>